<accession>A0ABY4CLK7</accession>
<dbReference type="Pfam" id="PF08484">
    <property type="entry name" value="Methyltransf_14"/>
    <property type="match status" value="1"/>
</dbReference>
<organism evidence="4 5">
    <name type="scientific">Fodinisporobacter ferrooxydans</name>
    <dbReference type="NCBI Taxonomy" id="2901836"/>
    <lineage>
        <taxon>Bacteria</taxon>
        <taxon>Bacillati</taxon>
        <taxon>Bacillota</taxon>
        <taxon>Bacilli</taxon>
        <taxon>Bacillales</taxon>
        <taxon>Alicyclobacillaceae</taxon>
        <taxon>Fodinisporobacter</taxon>
    </lineage>
</organism>
<comment type="similarity">
    <text evidence="1">Belongs to the glycosyltransferase 2 family.</text>
</comment>
<keyword evidence="4" id="KW-0808">Transferase</keyword>
<evidence type="ECO:0000259" key="3">
    <source>
        <dbReference type="Pfam" id="PF08484"/>
    </source>
</evidence>
<protein>
    <submittedName>
        <fullName evidence="4">Glycosyltransferase</fullName>
        <ecNumber evidence="4">2.4.-.-</ecNumber>
    </submittedName>
</protein>
<proteinExistence type="inferred from homology"/>
<evidence type="ECO:0000259" key="2">
    <source>
        <dbReference type="Pfam" id="PF00535"/>
    </source>
</evidence>
<feature type="domain" description="Glycosyltransferase 2-like" evidence="2">
    <location>
        <begin position="9"/>
        <end position="136"/>
    </location>
</feature>
<evidence type="ECO:0000256" key="1">
    <source>
        <dbReference type="ARBA" id="ARBA00006739"/>
    </source>
</evidence>
<dbReference type="PANTHER" id="PTHR22916">
    <property type="entry name" value="GLYCOSYLTRANSFERASE"/>
    <property type="match status" value="1"/>
</dbReference>
<sequence>MKNSRPILSICIPTYNRAELLKYSLKSIIPQVNEFSDEVELIVSDNGSDDHTIEVVKWAQQMGDFKFHRNIENLGVIKNIFKLTHELSSGEYCWVLGDDDMLVNGKLGKILDCIKTYSEIDYFFVNFFGKSVKERNVLIDNFDSKYSPKFKEYFMKDLDDKVLDTWEEILGIKNTLPAQSITFIGCHIFRRQIWNKYTYLIKQHINNGFSTLEATFPHNIILTHAMKGKPSYYIGDPCVLFGTGAHEWSKYLTKIELERVEELIQLYEQIGIDKKLIKYCKDDFLKRSAKNVIRTICDEDKSEIKVDFNKLFNKYGSKQKFYVTLMSEMGKKLPSRNEEVFNNFTNKFFETILRKYIKKNSALAIWGGGEIGLSLLESNLILDHLKVVIDKDKTKINKNFGPTHIKIQSPSYLLENPVDVILVASLKYAKEIIKEIKNEHNFKSEIISVFDF</sequence>
<keyword evidence="5" id="KW-1185">Reference proteome</keyword>
<dbReference type="InterPro" id="IPR013691">
    <property type="entry name" value="MeTrfase_14"/>
</dbReference>
<dbReference type="PANTHER" id="PTHR22916:SF3">
    <property type="entry name" value="UDP-GLCNAC:BETAGAL BETA-1,3-N-ACETYLGLUCOSAMINYLTRANSFERASE-LIKE PROTEIN 1"/>
    <property type="match status" value="1"/>
</dbReference>
<dbReference type="SUPFAM" id="SSF53448">
    <property type="entry name" value="Nucleotide-diphospho-sugar transferases"/>
    <property type="match status" value="1"/>
</dbReference>
<dbReference type="Pfam" id="PF00535">
    <property type="entry name" value="Glycos_transf_2"/>
    <property type="match status" value="1"/>
</dbReference>
<dbReference type="RefSeq" id="WP_347438084.1">
    <property type="nucleotide sequence ID" value="NZ_CP089291.1"/>
</dbReference>
<dbReference type="InterPro" id="IPR029044">
    <property type="entry name" value="Nucleotide-diphossugar_trans"/>
</dbReference>
<gene>
    <name evidence="4" type="ORF">LSG31_03825</name>
</gene>
<keyword evidence="4" id="KW-0328">Glycosyltransferase</keyword>
<dbReference type="CDD" id="cd00761">
    <property type="entry name" value="Glyco_tranf_GTA_type"/>
    <property type="match status" value="1"/>
</dbReference>
<evidence type="ECO:0000313" key="5">
    <source>
        <dbReference type="Proteomes" id="UP000830167"/>
    </source>
</evidence>
<dbReference type="Gene3D" id="3.90.550.10">
    <property type="entry name" value="Spore Coat Polysaccharide Biosynthesis Protein SpsA, Chain A"/>
    <property type="match status" value="1"/>
</dbReference>
<dbReference type="Proteomes" id="UP000830167">
    <property type="component" value="Chromosome"/>
</dbReference>
<feature type="domain" description="C-methyltransferase" evidence="3">
    <location>
        <begin position="351"/>
        <end position="443"/>
    </location>
</feature>
<dbReference type="GO" id="GO:0016757">
    <property type="term" value="F:glycosyltransferase activity"/>
    <property type="evidence" value="ECO:0007669"/>
    <property type="project" value="UniProtKB-KW"/>
</dbReference>
<evidence type="ECO:0000313" key="4">
    <source>
        <dbReference type="EMBL" id="UOF91392.1"/>
    </source>
</evidence>
<dbReference type="Gene3D" id="3.40.50.720">
    <property type="entry name" value="NAD(P)-binding Rossmann-like Domain"/>
    <property type="match status" value="1"/>
</dbReference>
<name>A0ABY4CLK7_9BACL</name>
<dbReference type="EC" id="2.4.-.-" evidence="4"/>
<dbReference type="EMBL" id="CP089291">
    <property type="protein sequence ID" value="UOF91392.1"/>
    <property type="molecule type" value="Genomic_DNA"/>
</dbReference>
<dbReference type="InterPro" id="IPR001173">
    <property type="entry name" value="Glyco_trans_2-like"/>
</dbReference>
<reference evidence="4" key="1">
    <citation type="submission" date="2021-12" db="EMBL/GenBank/DDBJ databases">
        <title>Alicyclobacillaceae gen. nov., sp. nov., isolated from chalcocite enrichment system.</title>
        <authorList>
            <person name="Jiang Z."/>
        </authorList>
    </citation>
    <scope>NUCLEOTIDE SEQUENCE</scope>
    <source>
        <strain evidence="4">MYW30-H2</strain>
    </source>
</reference>